<comment type="caution">
    <text evidence="2">The sequence shown here is derived from an EMBL/GenBank/DDBJ whole genome shotgun (WGS) entry which is preliminary data.</text>
</comment>
<evidence type="ECO:0000313" key="3">
    <source>
        <dbReference type="Proteomes" id="UP001151760"/>
    </source>
</evidence>
<feature type="compositionally biased region" description="Basic and acidic residues" evidence="1">
    <location>
        <begin position="372"/>
        <end position="392"/>
    </location>
</feature>
<feature type="compositionally biased region" description="Polar residues" evidence="1">
    <location>
        <begin position="707"/>
        <end position="727"/>
    </location>
</feature>
<reference evidence="2" key="2">
    <citation type="submission" date="2022-01" db="EMBL/GenBank/DDBJ databases">
        <authorList>
            <person name="Yamashiro T."/>
            <person name="Shiraishi A."/>
            <person name="Satake H."/>
            <person name="Nakayama K."/>
        </authorList>
    </citation>
    <scope>NUCLEOTIDE SEQUENCE</scope>
</reference>
<feature type="region of interest" description="Disordered" evidence="1">
    <location>
        <begin position="614"/>
        <end position="651"/>
    </location>
</feature>
<dbReference type="Proteomes" id="UP001151760">
    <property type="component" value="Unassembled WGS sequence"/>
</dbReference>
<feature type="compositionally biased region" description="Basic and acidic residues" evidence="1">
    <location>
        <begin position="692"/>
        <end position="706"/>
    </location>
</feature>
<sequence length="754" mass="86513">METKDTLSSCSYSDEQDMQQMLKQAKILKGGCLNGLSALKSNFTRILEQGITKSEFERAFSHIFGEDVDTFTRTFSQNMDTLEQQLTKETILESNCQNAFRVLKTQFEKIFSSVLIKPSSLDGMYARKDFRAYTSMEPQLFKEIILKNFDFIEDYMLKTIIHAQTIQKRLDDKKLQIQECTVQEVKALDAISEDKAKKSCMVSFRKLHSHLKHLSHDNLKGTRIESGFKRAFATLFGQDVETFIGTMFLNVDQLEKQLDKEEFQEIGSIASFKVLETQFQMFIKSRMYLDDEFVVMTRNYFLQYTQLAIPEFRDTLIQHMESVKKSIDERAQHKREYDSWVNERQIQTTEGKVDTGKAVDASLVNTESIGTESKEQDTSSRSGNDAHADDADIRPIYDEEPMVEVQTTAEINIFATGQQHTEQPEFNNEGKVDQNVEQCHDTCPLPAKLTDNQTTELSNQSLESENIRLKKTVAQFQKDFLRMEAHCVNLELKYQNQALKEGQHGQFLKVTSNEAKVKHDIDVIETINIELEHKVAKLLEENETLKRHYKEMFDSIKTTRAKNIEHTTSLIANNDKFKAQLQEKGFAIAALKNELRKLTGNSVNTKFAKSSILGKPALQPRRNQSVVRQPTAFKSERPSLSKQRFASQVDVNNDLSKPVTTHYLPKERESAVAKPHHMIAPGSSRYSSNDMVHNHYLEEAKKKTQESSRNSEPSVMPSARSQSTANGSKPKPRINNQKSRNWPASKSSWLRFHQ</sequence>
<gene>
    <name evidence="2" type="ORF">Tco_0703301</name>
</gene>
<feature type="compositionally biased region" description="Polar residues" evidence="1">
    <location>
        <begin position="640"/>
        <end position="651"/>
    </location>
</feature>
<organism evidence="2 3">
    <name type="scientific">Tanacetum coccineum</name>
    <dbReference type="NCBI Taxonomy" id="301880"/>
    <lineage>
        <taxon>Eukaryota</taxon>
        <taxon>Viridiplantae</taxon>
        <taxon>Streptophyta</taxon>
        <taxon>Embryophyta</taxon>
        <taxon>Tracheophyta</taxon>
        <taxon>Spermatophyta</taxon>
        <taxon>Magnoliopsida</taxon>
        <taxon>eudicotyledons</taxon>
        <taxon>Gunneridae</taxon>
        <taxon>Pentapetalae</taxon>
        <taxon>asterids</taxon>
        <taxon>campanulids</taxon>
        <taxon>Asterales</taxon>
        <taxon>Asteraceae</taxon>
        <taxon>Asteroideae</taxon>
        <taxon>Anthemideae</taxon>
        <taxon>Anthemidinae</taxon>
        <taxon>Tanacetum</taxon>
    </lineage>
</organism>
<protein>
    <submittedName>
        <fullName evidence="2">Uncharacterized protein</fullName>
    </submittedName>
</protein>
<evidence type="ECO:0000256" key="1">
    <source>
        <dbReference type="SAM" id="MobiDB-lite"/>
    </source>
</evidence>
<feature type="region of interest" description="Disordered" evidence="1">
    <location>
        <begin position="351"/>
        <end position="392"/>
    </location>
</feature>
<dbReference type="EMBL" id="BQNB010009936">
    <property type="protein sequence ID" value="GJS70460.1"/>
    <property type="molecule type" value="Genomic_DNA"/>
</dbReference>
<accession>A0ABQ4XZG0</accession>
<proteinExistence type="predicted"/>
<reference evidence="2" key="1">
    <citation type="journal article" date="2022" name="Int. J. Mol. Sci.">
        <title>Draft Genome of Tanacetum Coccineum: Genomic Comparison of Closely Related Tanacetum-Family Plants.</title>
        <authorList>
            <person name="Yamashiro T."/>
            <person name="Shiraishi A."/>
            <person name="Nakayama K."/>
            <person name="Satake H."/>
        </authorList>
    </citation>
    <scope>NUCLEOTIDE SEQUENCE</scope>
</reference>
<keyword evidence="3" id="KW-1185">Reference proteome</keyword>
<name>A0ABQ4XZG0_9ASTR</name>
<evidence type="ECO:0000313" key="2">
    <source>
        <dbReference type="EMBL" id="GJS70460.1"/>
    </source>
</evidence>
<feature type="region of interest" description="Disordered" evidence="1">
    <location>
        <begin position="666"/>
        <end position="754"/>
    </location>
</feature>
<feature type="compositionally biased region" description="Polar residues" evidence="1">
    <location>
        <begin position="734"/>
        <end position="748"/>
    </location>
</feature>